<reference evidence="2" key="2">
    <citation type="submission" date="2022-01" db="EMBL/GenBank/DDBJ databases">
        <authorList>
            <person name="Yamashiro T."/>
            <person name="Shiraishi A."/>
            <person name="Satake H."/>
            <person name="Nakayama K."/>
        </authorList>
    </citation>
    <scope>NUCLEOTIDE SEQUENCE</scope>
</reference>
<protein>
    <submittedName>
        <fullName evidence="2">Uncharacterized protein</fullName>
    </submittedName>
</protein>
<evidence type="ECO:0000256" key="1">
    <source>
        <dbReference type="SAM" id="Coils"/>
    </source>
</evidence>
<organism evidence="2 3">
    <name type="scientific">Tanacetum coccineum</name>
    <dbReference type="NCBI Taxonomy" id="301880"/>
    <lineage>
        <taxon>Eukaryota</taxon>
        <taxon>Viridiplantae</taxon>
        <taxon>Streptophyta</taxon>
        <taxon>Embryophyta</taxon>
        <taxon>Tracheophyta</taxon>
        <taxon>Spermatophyta</taxon>
        <taxon>Magnoliopsida</taxon>
        <taxon>eudicotyledons</taxon>
        <taxon>Gunneridae</taxon>
        <taxon>Pentapetalae</taxon>
        <taxon>asterids</taxon>
        <taxon>campanulids</taxon>
        <taxon>Asterales</taxon>
        <taxon>Asteraceae</taxon>
        <taxon>Asteroideae</taxon>
        <taxon>Anthemideae</taxon>
        <taxon>Anthemidinae</taxon>
        <taxon>Tanacetum</taxon>
    </lineage>
</organism>
<proteinExistence type="predicted"/>
<keyword evidence="1" id="KW-0175">Coiled coil</keyword>
<evidence type="ECO:0000313" key="3">
    <source>
        <dbReference type="Proteomes" id="UP001151760"/>
    </source>
</evidence>
<sequence length="76" mass="9231">MEVLYIRRSTTKTKDKAVRLQEEFDEEERQRIARVHKAARSFSEVEWEDIKARVEASEELVQRLQTEEREKYSEDD</sequence>
<keyword evidence="3" id="KW-1185">Reference proteome</keyword>
<name>A0ABQ4Z9Q5_9ASTR</name>
<accession>A0ABQ4Z9Q5</accession>
<feature type="coiled-coil region" evidence="1">
    <location>
        <begin position="10"/>
        <end position="67"/>
    </location>
</feature>
<reference evidence="2" key="1">
    <citation type="journal article" date="2022" name="Int. J. Mol. Sci.">
        <title>Draft Genome of Tanacetum Coccineum: Genomic Comparison of Closely Related Tanacetum-Family Plants.</title>
        <authorList>
            <person name="Yamashiro T."/>
            <person name="Shiraishi A."/>
            <person name="Nakayama K."/>
            <person name="Satake H."/>
        </authorList>
    </citation>
    <scope>NUCLEOTIDE SEQUENCE</scope>
</reference>
<comment type="caution">
    <text evidence="2">The sequence shown here is derived from an EMBL/GenBank/DDBJ whole genome shotgun (WGS) entry which is preliminary data.</text>
</comment>
<dbReference type="Proteomes" id="UP001151760">
    <property type="component" value="Unassembled WGS sequence"/>
</dbReference>
<evidence type="ECO:0000313" key="2">
    <source>
        <dbReference type="EMBL" id="GJS86466.1"/>
    </source>
</evidence>
<gene>
    <name evidence="2" type="ORF">Tco_0769102</name>
</gene>
<dbReference type="EMBL" id="BQNB010011125">
    <property type="protein sequence ID" value="GJS86466.1"/>
    <property type="molecule type" value="Genomic_DNA"/>
</dbReference>